<gene>
    <name evidence="10" type="ORF">ABVK25_002155</name>
</gene>
<dbReference type="PANTHER" id="PTHR43941">
    <property type="entry name" value="STRUCTURAL MAINTENANCE OF CHROMOSOMES PROTEIN 2"/>
    <property type="match status" value="1"/>
</dbReference>
<feature type="domain" description="Pericentrin/AKAP-450 centrosomal targeting" evidence="9">
    <location>
        <begin position="1256"/>
        <end position="1349"/>
    </location>
</feature>
<keyword evidence="5" id="KW-0206">Cytoskeleton</keyword>
<dbReference type="PANTHER" id="PTHR43941:SF1">
    <property type="entry name" value="STRUCTURAL MAINTENANCE OF CHROMOSOMES PROTEIN 2"/>
    <property type="match status" value="1"/>
</dbReference>
<keyword evidence="4 6" id="KW-0175">Coiled coil</keyword>
<keyword evidence="11" id="KW-1185">Reference proteome</keyword>
<feature type="coiled-coil region" evidence="6">
    <location>
        <begin position="1184"/>
        <end position="1215"/>
    </location>
</feature>
<evidence type="ECO:0000256" key="4">
    <source>
        <dbReference type="ARBA" id="ARBA00023054"/>
    </source>
</evidence>
<comment type="caution">
    <text evidence="10">The sequence shown here is derived from an EMBL/GenBank/DDBJ whole genome shotgun (WGS) entry which is preliminary data.</text>
</comment>
<dbReference type="EMBL" id="JBHFEH010000004">
    <property type="protein sequence ID" value="KAL2057771.1"/>
    <property type="molecule type" value="Genomic_DNA"/>
</dbReference>
<evidence type="ECO:0000256" key="6">
    <source>
        <dbReference type="SAM" id="Coils"/>
    </source>
</evidence>
<reference evidence="10 11" key="1">
    <citation type="submission" date="2024-09" db="EMBL/GenBank/DDBJ databases">
        <title>Rethinking Asexuality: The Enigmatic Case of Functional Sexual Genes in Lepraria (Stereocaulaceae).</title>
        <authorList>
            <person name="Doellman M."/>
            <person name="Sun Y."/>
            <person name="Barcenas-Pena A."/>
            <person name="Lumbsch H.T."/>
            <person name="Grewe F."/>
        </authorList>
    </citation>
    <scope>NUCLEOTIDE SEQUENCE [LARGE SCALE GENOMIC DNA]</scope>
    <source>
        <strain evidence="10 11">Grewe 0041</strain>
    </source>
</reference>
<evidence type="ECO:0000256" key="3">
    <source>
        <dbReference type="ARBA" id="ARBA00022553"/>
    </source>
</evidence>
<feature type="domain" description="Centrosomin N-terminal motif 1" evidence="8">
    <location>
        <begin position="177"/>
        <end position="249"/>
    </location>
</feature>
<feature type="compositionally biased region" description="Basic and acidic residues" evidence="7">
    <location>
        <begin position="512"/>
        <end position="524"/>
    </location>
</feature>
<dbReference type="InterPro" id="IPR012943">
    <property type="entry name" value="Cnn_1N"/>
</dbReference>
<comment type="subcellular location">
    <subcellularLocation>
        <location evidence="1">Cytoplasm</location>
        <location evidence="1">Cytoskeleton</location>
        <location evidence="1">Microtubule organizing center</location>
    </subcellularLocation>
</comment>
<dbReference type="Proteomes" id="UP001590951">
    <property type="component" value="Unassembled WGS sequence"/>
</dbReference>
<organism evidence="10 11">
    <name type="scientific">Lepraria finkii</name>
    <dbReference type="NCBI Taxonomy" id="1340010"/>
    <lineage>
        <taxon>Eukaryota</taxon>
        <taxon>Fungi</taxon>
        <taxon>Dikarya</taxon>
        <taxon>Ascomycota</taxon>
        <taxon>Pezizomycotina</taxon>
        <taxon>Lecanoromycetes</taxon>
        <taxon>OSLEUM clade</taxon>
        <taxon>Lecanoromycetidae</taxon>
        <taxon>Lecanorales</taxon>
        <taxon>Lecanorineae</taxon>
        <taxon>Stereocaulaceae</taxon>
        <taxon>Lepraria</taxon>
    </lineage>
</organism>
<evidence type="ECO:0000256" key="7">
    <source>
        <dbReference type="SAM" id="MobiDB-lite"/>
    </source>
</evidence>
<name>A0ABR4BL71_9LECA</name>
<evidence type="ECO:0000259" key="9">
    <source>
        <dbReference type="Pfam" id="PF10495"/>
    </source>
</evidence>
<dbReference type="Pfam" id="PF07989">
    <property type="entry name" value="Cnn_1N"/>
    <property type="match status" value="1"/>
</dbReference>
<sequence length="1383" mass="158272">MAYIETPRTDAGNATYMSNAHNLENFSVEPSLLSPLKRKDDLVSQMRNGRGVSLKTPRARVPFSDRRNLPGVPGRGEFTPLLQSVARKNLERNGKLSGGPETPAFLKASYQGGNTPALPGAEASAIYGSDFDSSVLVDGEGTPMPQVASSSSQSTPLAVLPKRDATGVLMDQGNLMTLREQENIIDKIEKENFGLKLKIHFLEDSLRKSGPGFNEAALKENTDLKVDRVTLQKDLARCKKTLSQAERDLMAYRRHVEELQDKAKRKYADESLRQELEELKNDVAKKEAEIEDLRQRLDSAEGNSDELEKLKGDIEDIEADLREKERSICQRDDEIDKLKEQVNKDSEELDEVYAELEIGKKRIEELEDGREDFERKKAQLSGAKEELQQALEEKRKVEEELDELRDEVSNKSFTTRGLSRQLEGKANQLQDELASLRERHVELEERFNDKSREATKLKEKLQEADQDADVRIQRLKDENELLRDEQEASARKTEFLVTQAQEAVKELQTKAEEKDLIHSRHDALTAESQALQKELSKAQATVQELEENLGDERRHAQDNDRQLRAEAKEGIDRLSEQIDSLHRELEDKESQYAADQDHWESQKRGLQSQKERAEEQAAGLQRTISKLQEVEGTLSGREMKLQEALESEKQRHKSEEAVIERQVQELNADIEEKRQTLDELRSELSQTREDLRVSQRDQAAFEEKVQALEDEVDVLQTGLDEEADKARDEINAIEQRAEVLRSELAAAKEQLSQGQDKEAADAMQQIIDDMYAKLDSSNKELRQVKVEKQSLQDKLAKINLDMHALQVSSAETEAERDEIKSQLMQIQTQVDETYRLDQEKLDLRTSKLKIENDVGRLREERKGLLEKNAAIERELETEIARAISEEGRLTNELSDLQRKLAAASGNRDRELNAARLKVQRLEARVEELRNLPSQDNVNEAAAELSMIQKDLSAARKKEADYLQREVLQKEIVRDLKQKVTHLERRSHDLEVARLTVDSPKSSVGGSARESELIEVQRQLADTHQQLRDARGKSKDDLRALQRRLAESERQIQSNLDTYEQQREQLEAELSAARHEQETLTNRNSIANQTITRLRTRISSLERDIHAHRQAATADNTIVEERKDLHEMLKDAKLTAEDLQVQITARESQLATSSSREKELRASLKRIREERTLQAQRTAALSTELDHLQTRYERSVDNLARQQRKWEEERKAMTTRVRFPNVSVSSLHTDNDNQSLVEQHAAEIRGLAKQIMWLRAKFEREQGFRAGLVREKRYMKLEIAQFEACNKINLDQLAAIGCKLRLTDEEQIRLRLGDGARANAFRNGRKLPSIKVIALTIMATNRMKKRSEQWGVHLERKKALVAGLEKTLARRDGKKKGKRVSSGR</sequence>
<feature type="region of interest" description="Disordered" evidence="7">
    <location>
        <begin position="398"/>
        <end position="426"/>
    </location>
</feature>
<evidence type="ECO:0000313" key="11">
    <source>
        <dbReference type="Proteomes" id="UP001590951"/>
    </source>
</evidence>
<accession>A0ABR4BL71</accession>
<evidence type="ECO:0000313" key="10">
    <source>
        <dbReference type="EMBL" id="KAL2057771.1"/>
    </source>
</evidence>
<keyword evidence="3" id="KW-0597">Phosphoprotein</keyword>
<keyword evidence="2" id="KW-0963">Cytoplasm</keyword>
<dbReference type="Pfam" id="PF10495">
    <property type="entry name" value="PACT_coil_coil"/>
    <property type="match status" value="1"/>
</dbReference>
<evidence type="ECO:0000256" key="2">
    <source>
        <dbReference type="ARBA" id="ARBA00022490"/>
    </source>
</evidence>
<feature type="region of interest" description="Disordered" evidence="7">
    <location>
        <begin position="512"/>
        <end position="622"/>
    </location>
</feature>
<protein>
    <submittedName>
        <fullName evidence="10">Uncharacterized protein</fullName>
    </submittedName>
</protein>
<feature type="compositionally biased region" description="Basic and acidic residues" evidence="7">
    <location>
        <begin position="550"/>
        <end position="615"/>
    </location>
</feature>
<proteinExistence type="predicted"/>
<dbReference type="InterPro" id="IPR019528">
    <property type="entry name" value="PACT_domain"/>
</dbReference>
<evidence type="ECO:0000259" key="8">
    <source>
        <dbReference type="Pfam" id="PF07989"/>
    </source>
</evidence>
<dbReference type="Gene3D" id="1.10.287.1490">
    <property type="match status" value="2"/>
</dbReference>
<evidence type="ECO:0000256" key="1">
    <source>
        <dbReference type="ARBA" id="ARBA00004267"/>
    </source>
</evidence>
<evidence type="ECO:0000256" key="5">
    <source>
        <dbReference type="ARBA" id="ARBA00023212"/>
    </source>
</evidence>